<sequence length="174" mass="19922">MVLALPLAAVEPNTTTGPCTATCSRGANYPWSLHCHLQPWSQVHNRSLPCYYTNLYTTIPLPKSSVECTHPLRSLHTCDLFVMCFTYIPIRTYTFVCLVYTFTQTCTFGFVQYPIRRLYHYLRAVRSVHTNSDLYAHDLSVMCSLIPLYEHARSLLPSQCFELSIHIPLPSKLT</sequence>
<evidence type="ECO:0000313" key="1">
    <source>
        <dbReference type="EMBL" id="RIB22747.1"/>
    </source>
</evidence>
<dbReference type="AlphaFoldDB" id="A0A397VN53"/>
<organism evidence="1 2">
    <name type="scientific">Gigaspora rosea</name>
    <dbReference type="NCBI Taxonomy" id="44941"/>
    <lineage>
        <taxon>Eukaryota</taxon>
        <taxon>Fungi</taxon>
        <taxon>Fungi incertae sedis</taxon>
        <taxon>Mucoromycota</taxon>
        <taxon>Glomeromycotina</taxon>
        <taxon>Glomeromycetes</taxon>
        <taxon>Diversisporales</taxon>
        <taxon>Gigasporaceae</taxon>
        <taxon>Gigaspora</taxon>
    </lineage>
</organism>
<protein>
    <submittedName>
        <fullName evidence="1">Uncharacterized protein</fullName>
    </submittedName>
</protein>
<proteinExistence type="predicted"/>
<accession>A0A397VN53</accession>
<evidence type="ECO:0000313" key="2">
    <source>
        <dbReference type="Proteomes" id="UP000266673"/>
    </source>
</evidence>
<name>A0A397VN53_9GLOM</name>
<dbReference type="EMBL" id="QKWP01000294">
    <property type="protein sequence ID" value="RIB22747.1"/>
    <property type="molecule type" value="Genomic_DNA"/>
</dbReference>
<dbReference type="Proteomes" id="UP000266673">
    <property type="component" value="Unassembled WGS sequence"/>
</dbReference>
<reference evidence="1 2" key="1">
    <citation type="submission" date="2018-06" db="EMBL/GenBank/DDBJ databases">
        <title>Comparative genomics reveals the genomic features of Rhizophagus irregularis, R. cerebriforme, R. diaphanum and Gigaspora rosea, and their symbiotic lifestyle signature.</title>
        <authorList>
            <person name="Morin E."/>
            <person name="San Clemente H."/>
            <person name="Chen E.C.H."/>
            <person name="De La Providencia I."/>
            <person name="Hainaut M."/>
            <person name="Kuo A."/>
            <person name="Kohler A."/>
            <person name="Murat C."/>
            <person name="Tang N."/>
            <person name="Roy S."/>
            <person name="Loubradou J."/>
            <person name="Henrissat B."/>
            <person name="Grigoriev I.V."/>
            <person name="Corradi N."/>
            <person name="Roux C."/>
            <person name="Martin F.M."/>
        </authorList>
    </citation>
    <scope>NUCLEOTIDE SEQUENCE [LARGE SCALE GENOMIC DNA]</scope>
    <source>
        <strain evidence="1 2">DAOM 194757</strain>
    </source>
</reference>
<keyword evidence="2" id="KW-1185">Reference proteome</keyword>
<comment type="caution">
    <text evidence="1">The sequence shown here is derived from an EMBL/GenBank/DDBJ whole genome shotgun (WGS) entry which is preliminary data.</text>
</comment>
<gene>
    <name evidence="1" type="ORF">C2G38_951256</name>
</gene>